<dbReference type="PANTHER" id="PTHR34047:SF8">
    <property type="entry name" value="PROTEIN YKFC"/>
    <property type="match status" value="1"/>
</dbReference>
<dbReference type="InterPro" id="IPR051083">
    <property type="entry name" value="GrpII_Intron_Splice-Mob/Def"/>
</dbReference>
<accession>A0A5N3P3R3</accession>
<organism evidence="4 5">
    <name type="scientific">Microvirga brassicacearum</name>
    <dbReference type="NCBI Taxonomy" id="2580413"/>
    <lineage>
        <taxon>Bacteria</taxon>
        <taxon>Pseudomonadati</taxon>
        <taxon>Pseudomonadota</taxon>
        <taxon>Alphaproteobacteria</taxon>
        <taxon>Hyphomicrobiales</taxon>
        <taxon>Methylobacteriaceae</taxon>
        <taxon>Microvirga</taxon>
    </lineage>
</organism>
<dbReference type="EMBL" id="VCMV01000077">
    <property type="protein sequence ID" value="KAB0264359.1"/>
    <property type="molecule type" value="Genomic_DNA"/>
</dbReference>
<dbReference type="InterPro" id="IPR000477">
    <property type="entry name" value="RT_dom"/>
</dbReference>
<dbReference type="PROSITE" id="PS50878">
    <property type="entry name" value="RT_POL"/>
    <property type="match status" value="1"/>
</dbReference>
<dbReference type="OrthoDB" id="9793236at2"/>
<dbReference type="PANTHER" id="PTHR34047">
    <property type="entry name" value="NUCLEAR INTRON MATURASE 1, MITOCHONDRIAL-RELATED"/>
    <property type="match status" value="1"/>
</dbReference>
<gene>
    <name evidence="4" type="ORF">FEZ63_23985</name>
</gene>
<dbReference type="RefSeq" id="WP_150949816.1">
    <property type="nucleotide sequence ID" value="NZ_VCMV01000077.1"/>
</dbReference>
<sequence>MTVSAFQQLCSPTLVRRAWTSFWQDNKKQTSSGVDGLTPAEFHRDLEKNLHNVCKLLREGYRFSPLRGHPIPKPGGKTRIICIPTVQDRIVQRLLAEHLTSRGSELGIINDVSFGFIKGRGLVAARDRAASLRQLNPWAYKSDISAFFDRIPRADLVRQTVRTLRKPSFRAILTAAASCEIDLSDAAVSRIVRSNGIVQGLGVRQGMPLSPVFANIILRDFDKAMMAHGVPLVRYADDFIAFAKSERECQEIDEIARELLGRLDFELPALADAGSKTFIAAPEIDIEFLGLALTRRQDSGYNLVITKDQFDRISSALGNMISIDSLLKESLDITNLGRKIDDKVGGYNAAYRCAHNGGQLAQILAGFRSSALRNVYVKAFGETAVRNLTNKYRRFLGLETKPRMTTRAGLRTPSQAVSRGRGKDAER</sequence>
<comment type="similarity">
    <text evidence="1">Belongs to the bacterial reverse transcriptase family.</text>
</comment>
<dbReference type="SUPFAM" id="SSF56672">
    <property type="entry name" value="DNA/RNA polymerases"/>
    <property type="match status" value="1"/>
</dbReference>
<feature type="domain" description="Reverse transcriptase" evidence="3">
    <location>
        <begin position="52"/>
        <end position="293"/>
    </location>
</feature>
<proteinExistence type="inferred from homology"/>
<evidence type="ECO:0000256" key="2">
    <source>
        <dbReference type="SAM" id="MobiDB-lite"/>
    </source>
</evidence>
<dbReference type="AlphaFoldDB" id="A0A5N3P3R3"/>
<protein>
    <recommendedName>
        <fullName evidence="3">Reverse transcriptase domain-containing protein</fullName>
    </recommendedName>
</protein>
<dbReference type="InterPro" id="IPR043502">
    <property type="entry name" value="DNA/RNA_pol_sf"/>
</dbReference>
<dbReference type="Pfam" id="PF00078">
    <property type="entry name" value="RVT_1"/>
    <property type="match status" value="1"/>
</dbReference>
<reference evidence="4 5" key="1">
    <citation type="journal article" date="2019" name="Microorganisms">
        <title>Genome Insights into the Novel Species Microvirga brassicacearum, a Rapeseed Endophyte with Biotechnological Potential.</title>
        <authorList>
            <person name="Jimenez-Gomez A."/>
            <person name="Saati-Santamaria Z."/>
            <person name="Igual J.M."/>
            <person name="Rivas R."/>
            <person name="Mateos P.F."/>
            <person name="Garcia-Fraile P."/>
        </authorList>
    </citation>
    <scope>NUCLEOTIDE SEQUENCE [LARGE SCALE GENOMIC DNA]</scope>
    <source>
        <strain evidence="4 5">CDVBN77</strain>
    </source>
</reference>
<comment type="caution">
    <text evidence="4">The sequence shown here is derived from an EMBL/GenBank/DDBJ whole genome shotgun (WGS) entry which is preliminary data.</text>
</comment>
<dbReference type="Proteomes" id="UP000325684">
    <property type="component" value="Unassembled WGS sequence"/>
</dbReference>
<name>A0A5N3P3R3_9HYPH</name>
<dbReference type="CDD" id="cd01651">
    <property type="entry name" value="RT_G2_intron"/>
    <property type="match status" value="1"/>
</dbReference>
<feature type="region of interest" description="Disordered" evidence="2">
    <location>
        <begin position="406"/>
        <end position="427"/>
    </location>
</feature>
<evidence type="ECO:0000313" key="5">
    <source>
        <dbReference type="Proteomes" id="UP000325684"/>
    </source>
</evidence>
<keyword evidence="5" id="KW-1185">Reference proteome</keyword>
<evidence type="ECO:0000256" key="1">
    <source>
        <dbReference type="ARBA" id="ARBA00034120"/>
    </source>
</evidence>
<evidence type="ECO:0000259" key="3">
    <source>
        <dbReference type="PROSITE" id="PS50878"/>
    </source>
</evidence>
<evidence type="ECO:0000313" key="4">
    <source>
        <dbReference type="EMBL" id="KAB0264359.1"/>
    </source>
</evidence>